<dbReference type="Gene3D" id="3.30.70.330">
    <property type="match status" value="1"/>
</dbReference>
<feature type="region of interest" description="Disordered" evidence="1">
    <location>
        <begin position="1"/>
        <end position="128"/>
    </location>
</feature>
<dbReference type="Proteomes" id="UP000749293">
    <property type="component" value="Unassembled WGS sequence"/>
</dbReference>
<reference evidence="2" key="1">
    <citation type="submission" date="2020-03" db="EMBL/GenBank/DDBJ databases">
        <title>Site-based positive gene gene selection in Geosmithia morbida across the United States reveals a broad range of putative effectors and factors for local host and environmental adapation.</title>
        <authorList>
            <person name="Onufrak A."/>
            <person name="Murdoch R.W."/>
            <person name="Gazis R."/>
            <person name="Huff M."/>
            <person name="Staton M."/>
            <person name="Klingeman W."/>
            <person name="Hadziabdic D."/>
        </authorList>
    </citation>
    <scope>NUCLEOTIDE SEQUENCE</scope>
    <source>
        <strain evidence="2">1262</strain>
    </source>
</reference>
<dbReference type="RefSeq" id="XP_035321909.1">
    <property type="nucleotide sequence ID" value="XM_035468775.1"/>
</dbReference>
<evidence type="ECO:0008006" key="4">
    <source>
        <dbReference type="Google" id="ProtNLM"/>
    </source>
</evidence>
<accession>A0A9P5D1Y5</accession>
<evidence type="ECO:0000256" key="1">
    <source>
        <dbReference type="SAM" id="MobiDB-lite"/>
    </source>
</evidence>
<dbReference type="EMBL" id="JAANYQ010000007">
    <property type="protein sequence ID" value="KAF4123257.1"/>
    <property type="molecule type" value="Genomic_DNA"/>
</dbReference>
<dbReference type="InterPro" id="IPR035979">
    <property type="entry name" value="RBD_domain_sf"/>
</dbReference>
<dbReference type="CDD" id="cd00590">
    <property type="entry name" value="RRM_SF"/>
    <property type="match status" value="1"/>
</dbReference>
<proteinExistence type="predicted"/>
<evidence type="ECO:0000313" key="2">
    <source>
        <dbReference type="EMBL" id="KAF4123257.1"/>
    </source>
</evidence>
<comment type="caution">
    <text evidence="2">The sequence shown here is derived from an EMBL/GenBank/DDBJ whole genome shotgun (WGS) entry which is preliminary data.</text>
</comment>
<dbReference type="InterPro" id="IPR012677">
    <property type="entry name" value="Nucleotide-bd_a/b_plait_sf"/>
</dbReference>
<dbReference type="AlphaFoldDB" id="A0A9P5D1Y5"/>
<dbReference type="GO" id="GO:0003676">
    <property type="term" value="F:nucleic acid binding"/>
    <property type="evidence" value="ECO:0007669"/>
    <property type="project" value="InterPro"/>
</dbReference>
<dbReference type="OrthoDB" id="5374349at2759"/>
<dbReference type="SUPFAM" id="SSF54928">
    <property type="entry name" value="RNA-binding domain, RBD"/>
    <property type="match status" value="1"/>
</dbReference>
<name>A0A9P5D1Y5_9HYPO</name>
<organism evidence="2 3">
    <name type="scientific">Geosmithia morbida</name>
    <dbReference type="NCBI Taxonomy" id="1094350"/>
    <lineage>
        <taxon>Eukaryota</taxon>
        <taxon>Fungi</taxon>
        <taxon>Dikarya</taxon>
        <taxon>Ascomycota</taxon>
        <taxon>Pezizomycotina</taxon>
        <taxon>Sordariomycetes</taxon>
        <taxon>Hypocreomycetidae</taxon>
        <taxon>Hypocreales</taxon>
        <taxon>Bionectriaceae</taxon>
        <taxon>Geosmithia</taxon>
    </lineage>
</organism>
<gene>
    <name evidence="2" type="ORF">GMORB2_6807</name>
</gene>
<keyword evidence="3" id="KW-1185">Reference proteome</keyword>
<dbReference type="GeneID" id="55973030"/>
<protein>
    <recommendedName>
        <fullName evidence="4">RNA-binding protein</fullName>
    </recommendedName>
</protein>
<evidence type="ECO:0000313" key="3">
    <source>
        <dbReference type="Proteomes" id="UP000749293"/>
    </source>
</evidence>
<sequence>MASTGQANDFQAFIHNARERKKNEDLASKLLSSKSRRQSAPNLKAQAGGSLASRQRSSLAGGNPSAPGNVNGEWTHDLHSSVSGGGGGGKRTTSLGARITTPGSAAAPKNAYGNNIKHNSRGNSRSNNRAAAAFDRMAVDQLNIRPSASGAAAPSSSSSASGRGISIRGLAGPFVVMAQNFAPGTTAADVESAMTPVGGEMESCRITKTSPFMVVEMVFHSREGGERVIQTFNDKMADGRLIKVYPKIGNQRSAPTAPAAHITGNIIDGVRG</sequence>